<dbReference type="RefSeq" id="WP_163745565.1">
    <property type="nucleotide sequence ID" value="NZ_AP022581.1"/>
</dbReference>
<dbReference type="PANTHER" id="PTHR43767:SF1">
    <property type="entry name" value="NONRIBOSOMAL PEPTIDE SYNTHASE PES1 (EUROFUNG)-RELATED"/>
    <property type="match status" value="1"/>
</dbReference>
<dbReference type="PROSITE" id="PS00455">
    <property type="entry name" value="AMP_BINDING"/>
    <property type="match status" value="1"/>
</dbReference>
<organism evidence="11 12">
    <name type="scientific">Mycobacterium lacus</name>
    <dbReference type="NCBI Taxonomy" id="169765"/>
    <lineage>
        <taxon>Bacteria</taxon>
        <taxon>Bacillati</taxon>
        <taxon>Actinomycetota</taxon>
        <taxon>Actinomycetes</taxon>
        <taxon>Mycobacteriales</taxon>
        <taxon>Mycobacteriaceae</taxon>
        <taxon>Mycobacterium</taxon>
    </lineage>
</organism>
<protein>
    <recommendedName>
        <fullName evidence="5">Long-chain-fatty-acid--CoA ligase FadD13</fullName>
        <ecNumber evidence="3">6.2.1.3</ecNumber>
    </recommendedName>
    <alternativeName>
        <fullName evidence="6">Fatty acyl-CoA ligase</fullName>
    </alternativeName>
    <alternativeName>
        <fullName evidence="8">Fatty acyl-CoA synthetase</fullName>
    </alternativeName>
    <alternativeName>
        <fullName evidence="7">Very-long-chain fatty-acyl-CoA synthetase</fullName>
    </alternativeName>
</protein>
<dbReference type="InterPro" id="IPR045851">
    <property type="entry name" value="AMP-bd_C_sf"/>
</dbReference>
<evidence type="ECO:0000256" key="8">
    <source>
        <dbReference type="ARBA" id="ARBA00083882"/>
    </source>
</evidence>
<evidence type="ECO:0000256" key="7">
    <source>
        <dbReference type="ARBA" id="ARBA00080667"/>
    </source>
</evidence>
<evidence type="ECO:0000256" key="3">
    <source>
        <dbReference type="ARBA" id="ARBA00026121"/>
    </source>
</evidence>
<dbReference type="FunFam" id="3.30.300.30:FF:000008">
    <property type="entry name" value="2,3-dihydroxybenzoate-AMP ligase"/>
    <property type="match status" value="1"/>
</dbReference>
<dbReference type="KEGG" id="mlj:MLAC_39150"/>
<evidence type="ECO:0000259" key="10">
    <source>
        <dbReference type="Pfam" id="PF13193"/>
    </source>
</evidence>
<dbReference type="Pfam" id="PF13193">
    <property type="entry name" value="AMP-binding_C"/>
    <property type="match status" value="1"/>
</dbReference>
<keyword evidence="12" id="KW-1185">Reference proteome</keyword>
<dbReference type="Gene3D" id="3.30.300.30">
    <property type="match status" value="1"/>
</dbReference>
<dbReference type="AlphaFoldDB" id="A0A7I7NS44"/>
<dbReference type="PANTHER" id="PTHR43767">
    <property type="entry name" value="LONG-CHAIN-FATTY-ACID--COA LIGASE"/>
    <property type="match status" value="1"/>
</dbReference>
<dbReference type="Gene3D" id="3.40.50.12780">
    <property type="entry name" value="N-terminal domain of ligase-like"/>
    <property type="match status" value="1"/>
</dbReference>
<comment type="catalytic activity">
    <reaction evidence="4">
        <text>a long-chain fatty acid + ATP + CoA = a long-chain fatty acyl-CoA + AMP + diphosphate</text>
        <dbReference type="Rhea" id="RHEA:15421"/>
        <dbReference type="ChEBI" id="CHEBI:30616"/>
        <dbReference type="ChEBI" id="CHEBI:33019"/>
        <dbReference type="ChEBI" id="CHEBI:57287"/>
        <dbReference type="ChEBI" id="CHEBI:57560"/>
        <dbReference type="ChEBI" id="CHEBI:83139"/>
        <dbReference type="ChEBI" id="CHEBI:456215"/>
        <dbReference type="EC" id="6.2.1.3"/>
    </reaction>
</comment>
<sequence length="563" mass="60695">MPNLSGLTGQTPAKIGAKIQQYLERGSAELHYVRKMIESGALRLESPLNYAGMAADIQKWGEVGMLPSFNARRHPNRAALIDEEGEFTYKELDDAAHAVANGLLAKGVRGGDGIAILARNHRWFLIANYGAARVGARIILLNSEFSGPQIKEVSEREGAKLIIYDDEYAKAVSQAEPPLGKLRALGVNPDSDEPSGSTDETLAELVARSSTAPAPKASKHASIIILTSGTTGTPKGANRSAPPTLAPIGGVLSHVPFKANEVTSLPAPMFHALGYLHATIAMFLGSTLVLRRKFKPPLVLEDIEKYKVTAIVVVPVMLSRILDAIEKMAKKPDLSSLKIVFVSGSQLGAELATRALKDIGPVIYNMYGSTEVAFATIAGPEDLQYNPATVGPVVKGVKVKILDDNGNELPRGEVGRIFVGNAFPFEGYTGGGNKQIIDGLLSSGDVGYFDERGLLYVSGRDDEMIVSGGENVFPAEVEDLISGHPDVVEATAIGVEDKEWGARLRAFVVKKPDATVDEEGIKVYVREHLARYKVPRDVIFLEELPRNPTGKILKRALREFEVE</sequence>
<dbReference type="InterPro" id="IPR050237">
    <property type="entry name" value="ATP-dep_AMP-bd_enzyme"/>
</dbReference>
<proteinExistence type="inferred from homology"/>
<gene>
    <name evidence="11" type="primary">fadD2</name>
    <name evidence="11" type="ORF">MLAC_39150</name>
</gene>
<evidence type="ECO:0000256" key="1">
    <source>
        <dbReference type="ARBA" id="ARBA00006432"/>
    </source>
</evidence>
<name>A0A7I7NS44_9MYCO</name>
<dbReference type="Proteomes" id="UP000466396">
    <property type="component" value="Chromosome"/>
</dbReference>
<evidence type="ECO:0000256" key="4">
    <source>
        <dbReference type="ARBA" id="ARBA00036813"/>
    </source>
</evidence>
<dbReference type="NCBIfam" id="NF005859">
    <property type="entry name" value="PRK07788.1"/>
    <property type="match status" value="1"/>
</dbReference>
<evidence type="ECO:0000313" key="11">
    <source>
        <dbReference type="EMBL" id="BBX98621.1"/>
    </source>
</evidence>
<keyword evidence="2" id="KW-0436">Ligase</keyword>
<dbReference type="GO" id="GO:0004467">
    <property type="term" value="F:long-chain fatty acid-CoA ligase activity"/>
    <property type="evidence" value="ECO:0007669"/>
    <property type="project" value="UniProtKB-EC"/>
</dbReference>
<evidence type="ECO:0000256" key="5">
    <source>
        <dbReference type="ARBA" id="ARBA00069710"/>
    </source>
</evidence>
<comment type="similarity">
    <text evidence="1">Belongs to the ATP-dependent AMP-binding enzyme family.</text>
</comment>
<dbReference type="SUPFAM" id="SSF56801">
    <property type="entry name" value="Acetyl-CoA synthetase-like"/>
    <property type="match status" value="1"/>
</dbReference>
<dbReference type="InterPro" id="IPR042099">
    <property type="entry name" value="ANL_N_sf"/>
</dbReference>
<dbReference type="EMBL" id="AP022581">
    <property type="protein sequence ID" value="BBX98621.1"/>
    <property type="molecule type" value="Genomic_DNA"/>
</dbReference>
<dbReference type="EC" id="6.2.1.3" evidence="3"/>
<feature type="domain" description="AMP-binding enzyme C-terminal" evidence="10">
    <location>
        <begin position="476"/>
        <end position="551"/>
    </location>
</feature>
<evidence type="ECO:0000259" key="9">
    <source>
        <dbReference type="Pfam" id="PF00501"/>
    </source>
</evidence>
<dbReference type="InterPro" id="IPR020845">
    <property type="entry name" value="AMP-binding_CS"/>
</dbReference>
<feature type="domain" description="AMP-dependent synthetase/ligase" evidence="9">
    <location>
        <begin position="70"/>
        <end position="428"/>
    </location>
</feature>
<evidence type="ECO:0000256" key="2">
    <source>
        <dbReference type="ARBA" id="ARBA00022598"/>
    </source>
</evidence>
<dbReference type="InterPro" id="IPR000873">
    <property type="entry name" value="AMP-dep_synth/lig_dom"/>
</dbReference>
<dbReference type="CDD" id="cd04433">
    <property type="entry name" value="AFD_class_I"/>
    <property type="match status" value="1"/>
</dbReference>
<dbReference type="Pfam" id="PF00501">
    <property type="entry name" value="AMP-binding"/>
    <property type="match status" value="1"/>
</dbReference>
<evidence type="ECO:0000256" key="6">
    <source>
        <dbReference type="ARBA" id="ARBA00076959"/>
    </source>
</evidence>
<evidence type="ECO:0000313" key="12">
    <source>
        <dbReference type="Proteomes" id="UP000466396"/>
    </source>
</evidence>
<dbReference type="InterPro" id="IPR025110">
    <property type="entry name" value="AMP-bd_C"/>
</dbReference>
<accession>A0A7I7NS44</accession>
<reference evidence="11 12" key="1">
    <citation type="journal article" date="2019" name="Emerg. Microbes Infect.">
        <title>Comprehensive subspecies identification of 175 nontuberculous mycobacteria species based on 7547 genomic profiles.</title>
        <authorList>
            <person name="Matsumoto Y."/>
            <person name="Kinjo T."/>
            <person name="Motooka D."/>
            <person name="Nabeya D."/>
            <person name="Jung N."/>
            <person name="Uechi K."/>
            <person name="Horii T."/>
            <person name="Iida T."/>
            <person name="Fujita J."/>
            <person name="Nakamura S."/>
        </authorList>
    </citation>
    <scope>NUCLEOTIDE SEQUENCE [LARGE SCALE GENOMIC DNA]</scope>
    <source>
        <strain evidence="11 12">JCM 15657</strain>
    </source>
</reference>